<proteinExistence type="predicted"/>
<dbReference type="InterPro" id="IPR025669">
    <property type="entry name" value="AAA_dom"/>
</dbReference>
<dbReference type="EMBL" id="BMYZ01000001">
    <property type="protein sequence ID" value="GGY67466.1"/>
    <property type="molecule type" value="Genomic_DNA"/>
</dbReference>
<dbReference type="Pfam" id="PF13614">
    <property type="entry name" value="AAA_31"/>
    <property type="match status" value="1"/>
</dbReference>
<dbReference type="CDD" id="cd02042">
    <property type="entry name" value="ParAB_family"/>
    <property type="match status" value="1"/>
</dbReference>
<reference evidence="3" key="1">
    <citation type="journal article" date="2019" name="Int. J. Syst. Evol. Microbiol.">
        <title>The Global Catalogue of Microorganisms (GCM) 10K type strain sequencing project: providing services to taxonomists for standard genome sequencing and annotation.</title>
        <authorList>
            <consortium name="The Broad Institute Genomics Platform"/>
            <consortium name="The Broad Institute Genome Sequencing Center for Infectious Disease"/>
            <person name="Wu L."/>
            <person name="Ma J."/>
        </authorList>
    </citation>
    <scope>NUCLEOTIDE SEQUENCE [LARGE SCALE GENOMIC DNA]</scope>
    <source>
        <strain evidence="3">KCTC 32239</strain>
    </source>
</reference>
<dbReference type="Gene3D" id="3.40.50.300">
    <property type="entry name" value="P-loop containing nucleotide triphosphate hydrolases"/>
    <property type="match status" value="1"/>
</dbReference>
<dbReference type="InterPro" id="IPR050678">
    <property type="entry name" value="DNA_Partitioning_ATPase"/>
</dbReference>
<evidence type="ECO:0000259" key="1">
    <source>
        <dbReference type="Pfam" id="PF13614"/>
    </source>
</evidence>
<name>A0ABQ3AY04_9GAMM</name>
<evidence type="ECO:0000313" key="2">
    <source>
        <dbReference type="EMBL" id="GGY67466.1"/>
    </source>
</evidence>
<dbReference type="RefSeq" id="WP_189416395.1">
    <property type="nucleotide sequence ID" value="NZ_BMYZ01000001.1"/>
</dbReference>
<feature type="domain" description="AAA" evidence="1">
    <location>
        <begin position="1"/>
        <end position="181"/>
    </location>
</feature>
<sequence>MRVITVANQKGGVGKTTTSVSLGGIASSLGYRVLLVDIDPHGSLSTYFRQDPDTTELSSYTLFQERKELTAAGVKRLIRATEYPNLDVLPSATALATLERQAIGQDGMGLVIARALGFIYDDYDFVFIDTPPLLGVLMINALAACQHLVIPVQTEFLALKGLERMVNTLKMMGRSRKKALEYTILPLMYDRRTQASVTSLRTIRNTYPQEVWPGHIPVDTKFRDASRVGVPPHLFDEAARGVEAYKSLFKFLMQKFSAEDARMAAGGL</sequence>
<gene>
    <name evidence="2" type="ORF">GCM10011613_09480</name>
</gene>
<keyword evidence="3" id="KW-1185">Reference proteome</keyword>
<protein>
    <submittedName>
        <fullName evidence="2">Plasmid partitioning protein</fullName>
    </submittedName>
</protein>
<dbReference type="SUPFAM" id="SSF52540">
    <property type="entry name" value="P-loop containing nucleoside triphosphate hydrolases"/>
    <property type="match status" value="1"/>
</dbReference>
<organism evidence="2 3">
    <name type="scientific">Cellvibrio zantedeschiae</name>
    <dbReference type="NCBI Taxonomy" id="1237077"/>
    <lineage>
        <taxon>Bacteria</taxon>
        <taxon>Pseudomonadati</taxon>
        <taxon>Pseudomonadota</taxon>
        <taxon>Gammaproteobacteria</taxon>
        <taxon>Cellvibrionales</taxon>
        <taxon>Cellvibrionaceae</taxon>
        <taxon>Cellvibrio</taxon>
    </lineage>
</organism>
<dbReference type="PANTHER" id="PTHR13696:SF69">
    <property type="entry name" value="PLASMID PARTITIONING PROTEIN-RELATED"/>
    <property type="match status" value="1"/>
</dbReference>
<dbReference type="InterPro" id="IPR027417">
    <property type="entry name" value="P-loop_NTPase"/>
</dbReference>
<evidence type="ECO:0000313" key="3">
    <source>
        <dbReference type="Proteomes" id="UP000619761"/>
    </source>
</evidence>
<accession>A0ABQ3AY04</accession>
<dbReference type="PANTHER" id="PTHR13696">
    <property type="entry name" value="P-LOOP CONTAINING NUCLEOSIDE TRIPHOSPHATE HYDROLASE"/>
    <property type="match status" value="1"/>
</dbReference>
<comment type="caution">
    <text evidence="2">The sequence shown here is derived from an EMBL/GenBank/DDBJ whole genome shotgun (WGS) entry which is preliminary data.</text>
</comment>
<dbReference type="Proteomes" id="UP000619761">
    <property type="component" value="Unassembled WGS sequence"/>
</dbReference>